<dbReference type="Proteomes" id="UP000614811">
    <property type="component" value="Unassembled WGS sequence"/>
</dbReference>
<feature type="domain" description="Glyceraldehyde 3-phosphate dehydrogenase NAD(P) binding" evidence="10">
    <location>
        <begin position="2"/>
        <end position="153"/>
    </location>
</feature>
<dbReference type="EMBL" id="BMXA01000003">
    <property type="protein sequence ID" value="GHA12387.1"/>
    <property type="molecule type" value="Genomic_DNA"/>
</dbReference>
<feature type="binding site" evidence="6">
    <location>
        <position position="122"/>
    </location>
    <ligand>
        <name>NAD(+)</name>
        <dbReference type="ChEBI" id="CHEBI:57540"/>
    </ligand>
</feature>
<keyword evidence="3 9" id="KW-0560">Oxidoreductase</keyword>
<dbReference type="Gene3D" id="3.30.360.10">
    <property type="entry name" value="Dihydrodipicolinate Reductase, domain 2"/>
    <property type="match status" value="1"/>
</dbReference>
<evidence type="ECO:0000256" key="5">
    <source>
        <dbReference type="PIRSR" id="PIRSR000149-2"/>
    </source>
</evidence>
<reference evidence="11" key="1">
    <citation type="journal article" date="2014" name="Int. J. Syst. Evol. Microbiol.">
        <title>Complete genome sequence of Corynebacterium casei LMG S-19264T (=DSM 44701T), isolated from a smear-ripened cheese.</title>
        <authorList>
            <consortium name="US DOE Joint Genome Institute (JGI-PGF)"/>
            <person name="Walter F."/>
            <person name="Albersmeier A."/>
            <person name="Kalinowski J."/>
            <person name="Ruckert C."/>
        </authorList>
    </citation>
    <scope>NUCLEOTIDE SEQUENCE</scope>
    <source>
        <strain evidence="11">KCTC 12711</strain>
    </source>
</reference>
<feature type="active site" description="Nucleophile" evidence="4">
    <location>
        <position position="153"/>
    </location>
</feature>
<protein>
    <recommendedName>
        <fullName evidence="9">Glyceraldehyde-3-phosphate dehydrogenase</fullName>
        <ecNumber evidence="9">1.2.1.-</ecNumber>
    </recommendedName>
</protein>
<feature type="binding site" evidence="5">
    <location>
        <position position="183"/>
    </location>
    <ligand>
        <name>D-glyceraldehyde 3-phosphate</name>
        <dbReference type="ChEBI" id="CHEBI:59776"/>
    </ligand>
</feature>
<dbReference type="FunFam" id="3.40.50.720:FF:000001">
    <property type="entry name" value="Glyceraldehyde-3-phosphate dehydrogenase"/>
    <property type="match status" value="1"/>
</dbReference>
<dbReference type="CDD" id="cd18126">
    <property type="entry name" value="GAPDH_I_C"/>
    <property type="match status" value="1"/>
</dbReference>
<dbReference type="RefSeq" id="WP_189401127.1">
    <property type="nucleotide sequence ID" value="NZ_BMXA01000003.1"/>
</dbReference>
<evidence type="ECO:0000256" key="8">
    <source>
        <dbReference type="RuleBase" id="RU000397"/>
    </source>
</evidence>
<feature type="binding site" evidence="5">
    <location>
        <begin position="211"/>
        <end position="212"/>
    </location>
    <ligand>
        <name>D-glyceraldehyde 3-phosphate</name>
        <dbReference type="ChEBI" id="CHEBI:59776"/>
    </ligand>
</feature>
<dbReference type="InterPro" id="IPR020831">
    <property type="entry name" value="GlycerAld/Erythrose_P_DH"/>
</dbReference>
<evidence type="ECO:0000256" key="7">
    <source>
        <dbReference type="PIRSR" id="PIRSR000149-4"/>
    </source>
</evidence>
<evidence type="ECO:0000256" key="3">
    <source>
        <dbReference type="ARBA" id="ARBA00023002"/>
    </source>
</evidence>
<organism evidence="11 12">
    <name type="scientific">Arenicella chitinivorans</name>
    <dbReference type="NCBI Taxonomy" id="1329800"/>
    <lineage>
        <taxon>Bacteria</taxon>
        <taxon>Pseudomonadati</taxon>
        <taxon>Pseudomonadota</taxon>
        <taxon>Gammaproteobacteria</taxon>
        <taxon>Arenicellales</taxon>
        <taxon>Arenicellaceae</taxon>
        <taxon>Arenicella</taxon>
    </lineage>
</organism>
<dbReference type="InterPro" id="IPR020828">
    <property type="entry name" value="GlycerAld_3-P_DH_NAD(P)-bd"/>
</dbReference>
<dbReference type="GO" id="GO:0016620">
    <property type="term" value="F:oxidoreductase activity, acting on the aldehyde or oxo group of donors, NAD or NADP as acceptor"/>
    <property type="evidence" value="ECO:0007669"/>
    <property type="project" value="InterPro"/>
</dbReference>
<dbReference type="PROSITE" id="PS00071">
    <property type="entry name" value="GAPDH"/>
    <property type="match status" value="1"/>
</dbReference>
<feature type="binding site" evidence="6">
    <location>
        <begin position="11"/>
        <end position="12"/>
    </location>
    <ligand>
        <name>NAD(+)</name>
        <dbReference type="ChEBI" id="CHEBI:57540"/>
    </ligand>
</feature>
<comment type="subunit">
    <text evidence="2">Homotetramer.</text>
</comment>
<reference evidence="11" key="2">
    <citation type="submission" date="2020-09" db="EMBL/GenBank/DDBJ databases">
        <authorList>
            <person name="Sun Q."/>
            <person name="Kim S."/>
        </authorList>
    </citation>
    <scope>NUCLEOTIDE SEQUENCE</scope>
    <source>
        <strain evidence="11">KCTC 12711</strain>
    </source>
</reference>
<dbReference type="GO" id="GO:0050661">
    <property type="term" value="F:NADP binding"/>
    <property type="evidence" value="ECO:0007669"/>
    <property type="project" value="InterPro"/>
</dbReference>
<dbReference type="SUPFAM" id="SSF51735">
    <property type="entry name" value="NAD(P)-binding Rossmann-fold domains"/>
    <property type="match status" value="1"/>
</dbReference>
<evidence type="ECO:0000256" key="1">
    <source>
        <dbReference type="ARBA" id="ARBA00007406"/>
    </source>
</evidence>
<comment type="similarity">
    <text evidence="1 8">Belongs to the glyceraldehyde-3-phosphate dehydrogenase family.</text>
</comment>
<dbReference type="InterPro" id="IPR020829">
    <property type="entry name" value="GlycerAld_3-P_DH_cat"/>
</dbReference>
<sequence length="333" mass="36470">MLRVAINGFGRIGRNIVRAIYERDLTDQIKVVAINDLAPIESNAHLLQFDTTHGRFNHKIEFDENALLIDGAKVLAYSQRDPEQLPWKDLEIDVVFECTGIFKTKELAGKHLIAGANKVLVSAPGKGLDATVVYGVNENILTASDKLVSNASCTTNCLAQIAKAMHDSIGIKEGLANTVHAYTNTQNLIDSYHKDKRRGRAANYSMIPTSTGSAKAIGAVIPELDGKLDAVAIRVPTINVSLLDFTFVPEKSASLAEVSKIFDAYAQDRAGVFEVSEAPLVSVDFNHNPCSCVVDIEQTRITGNLIKVQAWYDNEWGFSNRMLDTAFSMQQAK</sequence>
<dbReference type="PIRSF" id="PIRSF000149">
    <property type="entry name" value="GAP_DH"/>
    <property type="match status" value="1"/>
</dbReference>
<evidence type="ECO:0000313" key="12">
    <source>
        <dbReference type="Proteomes" id="UP000614811"/>
    </source>
</evidence>
<evidence type="ECO:0000259" key="10">
    <source>
        <dbReference type="SMART" id="SM00846"/>
    </source>
</evidence>
<name>A0A918RWS4_9GAMM</name>
<dbReference type="GO" id="GO:0051287">
    <property type="term" value="F:NAD binding"/>
    <property type="evidence" value="ECO:0007669"/>
    <property type="project" value="InterPro"/>
</dbReference>
<feature type="binding site" evidence="5">
    <location>
        <begin position="152"/>
        <end position="154"/>
    </location>
    <ligand>
        <name>D-glyceraldehyde 3-phosphate</name>
        <dbReference type="ChEBI" id="CHEBI:59776"/>
    </ligand>
</feature>
<dbReference type="InterPro" id="IPR036291">
    <property type="entry name" value="NAD(P)-bd_dom_sf"/>
</dbReference>
<proteinExistence type="inferred from homology"/>
<comment type="caution">
    <text evidence="11">The sequence shown here is derived from an EMBL/GenBank/DDBJ whole genome shotgun (WGS) entry which is preliminary data.</text>
</comment>
<dbReference type="CDD" id="cd05214">
    <property type="entry name" value="GAPDH_I_N"/>
    <property type="match status" value="1"/>
</dbReference>
<evidence type="ECO:0000256" key="4">
    <source>
        <dbReference type="PIRSR" id="PIRSR000149-1"/>
    </source>
</evidence>
<evidence type="ECO:0000256" key="2">
    <source>
        <dbReference type="ARBA" id="ARBA00011881"/>
    </source>
</evidence>
<accession>A0A918RWS4</accession>
<keyword evidence="12" id="KW-1185">Reference proteome</keyword>
<gene>
    <name evidence="11" type="primary">gapA</name>
    <name evidence="11" type="ORF">GCM10008090_22850</name>
</gene>
<dbReference type="EC" id="1.2.1.-" evidence="9"/>
<dbReference type="InterPro" id="IPR020830">
    <property type="entry name" value="GlycerAld_3-P_DH_AS"/>
</dbReference>
<dbReference type="Gene3D" id="3.40.50.720">
    <property type="entry name" value="NAD(P)-binding Rossmann-like Domain"/>
    <property type="match status" value="1"/>
</dbReference>
<dbReference type="PRINTS" id="PR00078">
    <property type="entry name" value="G3PDHDRGNASE"/>
</dbReference>
<keyword evidence="6" id="KW-0547">Nucleotide-binding</keyword>
<feature type="binding site" evidence="5">
    <location>
        <position position="234"/>
    </location>
    <ligand>
        <name>D-glyceraldehyde 3-phosphate</name>
        <dbReference type="ChEBI" id="CHEBI:59776"/>
    </ligand>
</feature>
<dbReference type="NCBIfam" id="TIGR01534">
    <property type="entry name" value="GAPDH-I"/>
    <property type="match status" value="1"/>
</dbReference>
<evidence type="ECO:0000256" key="9">
    <source>
        <dbReference type="RuleBase" id="RU361160"/>
    </source>
</evidence>
<keyword evidence="6" id="KW-0520">NAD</keyword>
<feature type="binding site" evidence="6">
    <location>
        <position position="80"/>
    </location>
    <ligand>
        <name>NAD(+)</name>
        <dbReference type="ChEBI" id="CHEBI:57540"/>
    </ligand>
</feature>
<dbReference type="Pfam" id="PF00044">
    <property type="entry name" value="Gp_dh_N"/>
    <property type="match status" value="1"/>
</dbReference>
<feature type="binding site" evidence="6">
    <location>
        <position position="36"/>
    </location>
    <ligand>
        <name>NAD(+)</name>
        <dbReference type="ChEBI" id="CHEBI:57540"/>
    </ligand>
</feature>
<dbReference type="FunFam" id="3.30.360.10:FF:000002">
    <property type="entry name" value="Glyceraldehyde-3-phosphate dehydrogenase"/>
    <property type="match status" value="1"/>
</dbReference>
<evidence type="ECO:0000313" key="11">
    <source>
        <dbReference type="EMBL" id="GHA12387.1"/>
    </source>
</evidence>
<feature type="site" description="Activates thiol group during catalysis" evidence="7">
    <location>
        <position position="180"/>
    </location>
</feature>
<dbReference type="AlphaFoldDB" id="A0A918RWS4"/>
<feature type="binding site" evidence="6">
    <location>
        <position position="314"/>
    </location>
    <ligand>
        <name>NAD(+)</name>
        <dbReference type="ChEBI" id="CHEBI:57540"/>
    </ligand>
</feature>
<dbReference type="GO" id="GO:0006006">
    <property type="term" value="P:glucose metabolic process"/>
    <property type="evidence" value="ECO:0007669"/>
    <property type="project" value="InterPro"/>
</dbReference>
<dbReference type="InterPro" id="IPR006424">
    <property type="entry name" value="Glyceraldehyde-3-P_DH_1"/>
</dbReference>
<dbReference type="Pfam" id="PF02800">
    <property type="entry name" value="Gp_dh_C"/>
    <property type="match status" value="1"/>
</dbReference>
<dbReference type="SUPFAM" id="SSF55347">
    <property type="entry name" value="Glyceraldehyde-3-phosphate dehydrogenase-like, C-terminal domain"/>
    <property type="match status" value="1"/>
</dbReference>
<evidence type="ECO:0000256" key="6">
    <source>
        <dbReference type="PIRSR" id="PIRSR000149-3"/>
    </source>
</evidence>
<dbReference type="SMART" id="SM00846">
    <property type="entry name" value="Gp_dh_N"/>
    <property type="match status" value="1"/>
</dbReference>
<dbReference type="PANTHER" id="PTHR43148">
    <property type="entry name" value="GLYCERALDEHYDE-3-PHOSPHATE DEHYDROGENASE 2"/>
    <property type="match status" value="1"/>
</dbReference>